<reference evidence="6 7" key="1">
    <citation type="submission" date="2018-12" db="EMBL/GenBank/DDBJ databases">
        <authorList>
            <person name="Chong R.A."/>
        </authorList>
    </citation>
    <scope>NUCLEOTIDE SEQUENCE [LARGE SCALE GENOMIC DNA]</scope>
    <source>
        <strain evidence="6 7">Hla</strain>
    </source>
</reference>
<evidence type="ECO:0000313" key="7">
    <source>
        <dbReference type="Proteomes" id="UP000298738"/>
    </source>
</evidence>
<evidence type="ECO:0000256" key="5">
    <source>
        <dbReference type="SAM" id="Phobius"/>
    </source>
</evidence>
<dbReference type="GO" id="GO:0009306">
    <property type="term" value="P:protein secretion"/>
    <property type="evidence" value="ECO:0007669"/>
    <property type="project" value="TreeGrafter"/>
</dbReference>
<dbReference type="RefSeq" id="WP_158357275.1">
    <property type="nucleotide sequence ID" value="NZ_CP034876.1"/>
</dbReference>
<gene>
    <name evidence="6" type="ORF">D9V68_00430</name>
</gene>
<keyword evidence="2 5" id="KW-0812">Transmembrane</keyword>
<dbReference type="Proteomes" id="UP000298738">
    <property type="component" value="Chromosome"/>
</dbReference>
<sequence>MSIYQRCLSKSLIFFSVFFIIFLLFIESSIGFKWVFNFTSCFFTGLKTEEILGNWRDFTLKNIKYNVFGFSIKANSIHVIIDIKSFFKNSTIFKEINAKNLIISLEKSISANVDKKNRSIDFKKNNIFVKFPIIFQKIYVDKILLKTSKTHISFFKISSGLELINNKIIFSPTDVSTIHITSPHLISKKNIFQKLDFIKTINNSNKIYDALYFFANKPKIFIPLNINLKLFKCKRINFKNYKKNNLFQVKLKAKVKNNILKIKRLQIDSTFLKIKSYGKIIFHNNSSISCLIKNKIFIPRFHNRIIKFLFKANLTNKLIFKLQTNNLYKTNIHGRVLLDHLDYPFYINLKSKNLLWSIRKDLVLKLNDFNGMLMGKINNYSLSLKNVFSIEGMPSVFINIYGRGNLQNIYIKHIKCFPIKQKKIDKETINFKKNVIYNKHILDLIGKINLSGRVENNLYNLYIPKIDLHSNIMKKKISILGSLYYKNFNLLEIPGINLLAGNNKLFLQGSLGKKYNVYSSIYANKLDYFLPDLKGRIKAKIRSYNKNNLPTITSKILSDNLQWNNIYSKSIKIFTNINVQDADSGNILVNAKKIHFSNFHINSLHIQTKWNCNKQTFYFLLKSNKIYVNLILNGVFNDKTGNWHGLLKKINIKTFLGSIKIKKSPVISYSNSNNNISDFYKKNIKIKDTFSFLLKKTRTSLYETFHQSLINFKSEVSIDAKLKWMLGENISSGKLLLTGDNIILEKKTTEKKIFENIDYLKLSMNIIKNTFESKWMIIKNKNSLKNTNAIGYLNIIDIYNTKNIEGKCTFSYFPVSFLNFFTNSFKKTKGTFESNINIFGTLSRPKISADLSFQDIFIKSDNLLKYITLFFPYFLNKTENIRINQEVIIKKGNILFTLDFISKKSSEIEWNLLFNSKKIELIVLPKIKIKLSSQLNLHYLYSKYDLIGYIKFSLFYFRINEKNFIF</sequence>
<proteinExistence type="predicted"/>
<dbReference type="PANTHER" id="PTHR36985">
    <property type="entry name" value="TRANSLOCATION AND ASSEMBLY MODULE SUBUNIT TAMB"/>
    <property type="match status" value="1"/>
</dbReference>
<dbReference type="OrthoDB" id="5555605at2"/>
<dbReference type="GO" id="GO:0097347">
    <property type="term" value="C:TAM protein secretion complex"/>
    <property type="evidence" value="ECO:0007669"/>
    <property type="project" value="TreeGrafter"/>
</dbReference>
<evidence type="ECO:0000256" key="4">
    <source>
        <dbReference type="ARBA" id="ARBA00023136"/>
    </source>
</evidence>
<dbReference type="AlphaFoldDB" id="A0A4D6XY12"/>
<evidence type="ECO:0000256" key="2">
    <source>
        <dbReference type="ARBA" id="ARBA00022692"/>
    </source>
</evidence>
<protein>
    <submittedName>
        <fullName evidence="6">Translocation/assembly module TamB</fullName>
    </submittedName>
</protein>
<dbReference type="EMBL" id="CP034876">
    <property type="protein sequence ID" value="QCI20829.1"/>
    <property type="molecule type" value="Genomic_DNA"/>
</dbReference>
<keyword evidence="3 5" id="KW-1133">Transmembrane helix</keyword>
<evidence type="ECO:0000256" key="1">
    <source>
        <dbReference type="ARBA" id="ARBA00004167"/>
    </source>
</evidence>
<evidence type="ECO:0000256" key="3">
    <source>
        <dbReference type="ARBA" id="ARBA00022989"/>
    </source>
</evidence>
<accession>A0A4D6XY12</accession>
<dbReference type="PANTHER" id="PTHR36985:SF1">
    <property type="entry name" value="TRANSLOCATION AND ASSEMBLY MODULE SUBUNIT TAMB"/>
    <property type="match status" value="1"/>
</dbReference>
<reference evidence="6 7" key="2">
    <citation type="submission" date="2019-05" db="EMBL/GenBank/DDBJ databases">
        <title>Genome evolution of the obligate endosymbiont Buchnera aphidicola.</title>
        <authorList>
            <person name="Moran N.A."/>
        </authorList>
    </citation>
    <scope>NUCLEOTIDE SEQUENCE [LARGE SCALE GENOMIC DNA]</scope>
    <source>
        <strain evidence="6 7">Hla</strain>
    </source>
</reference>
<keyword evidence="4 5" id="KW-0472">Membrane</keyword>
<name>A0A4D6XY12_9GAMM</name>
<comment type="subcellular location">
    <subcellularLocation>
        <location evidence="1">Membrane</location>
        <topology evidence="1">Single-pass membrane protein</topology>
    </subcellularLocation>
</comment>
<evidence type="ECO:0000313" key="6">
    <source>
        <dbReference type="EMBL" id="QCI20829.1"/>
    </source>
</evidence>
<feature type="transmembrane region" description="Helical" evidence="5">
    <location>
        <begin position="12"/>
        <end position="36"/>
    </location>
</feature>
<organism evidence="6 7">
    <name type="scientific">Buchnera aphidicola</name>
    <name type="common">Hyperomyzus lactucae</name>
    <dbReference type="NCBI Taxonomy" id="1241860"/>
    <lineage>
        <taxon>Bacteria</taxon>
        <taxon>Pseudomonadati</taxon>
        <taxon>Pseudomonadota</taxon>
        <taxon>Gammaproteobacteria</taxon>
        <taxon>Enterobacterales</taxon>
        <taxon>Erwiniaceae</taxon>
        <taxon>Buchnera</taxon>
    </lineage>
</organism>
<dbReference type="GO" id="GO:0005886">
    <property type="term" value="C:plasma membrane"/>
    <property type="evidence" value="ECO:0007669"/>
    <property type="project" value="TreeGrafter"/>
</dbReference>